<gene>
    <name evidence="1" type="ORF">T01_11444</name>
</gene>
<accession>A0A0V1BVT1</accession>
<organism evidence="1 2">
    <name type="scientific">Trichinella spiralis</name>
    <name type="common">Trichina worm</name>
    <dbReference type="NCBI Taxonomy" id="6334"/>
    <lineage>
        <taxon>Eukaryota</taxon>
        <taxon>Metazoa</taxon>
        <taxon>Ecdysozoa</taxon>
        <taxon>Nematoda</taxon>
        <taxon>Enoplea</taxon>
        <taxon>Dorylaimia</taxon>
        <taxon>Trichinellida</taxon>
        <taxon>Trichinellidae</taxon>
        <taxon>Trichinella</taxon>
    </lineage>
</organism>
<keyword evidence="2" id="KW-1185">Reference proteome</keyword>
<sequence>MEEIIQLESLLMAEKGMKINQLNPVVSENGKSGLQKQAVVIIEKLCIEFHTQSFGQLTD</sequence>
<dbReference type="AlphaFoldDB" id="A0A0V1BVT1"/>
<evidence type="ECO:0000313" key="1">
    <source>
        <dbReference type="EMBL" id="KRY41181.1"/>
    </source>
</evidence>
<dbReference type="EMBL" id="JYDH01000009">
    <property type="protein sequence ID" value="KRY41181.1"/>
    <property type="molecule type" value="Genomic_DNA"/>
</dbReference>
<protein>
    <submittedName>
        <fullName evidence="1">Uncharacterized protein</fullName>
    </submittedName>
</protein>
<proteinExistence type="predicted"/>
<comment type="caution">
    <text evidence="1">The sequence shown here is derived from an EMBL/GenBank/DDBJ whole genome shotgun (WGS) entry which is preliminary data.</text>
</comment>
<evidence type="ECO:0000313" key="2">
    <source>
        <dbReference type="Proteomes" id="UP000054776"/>
    </source>
</evidence>
<dbReference type="Proteomes" id="UP000054776">
    <property type="component" value="Unassembled WGS sequence"/>
</dbReference>
<dbReference type="InParanoid" id="A0A0V1BVT1"/>
<name>A0A0V1BVT1_TRISP</name>
<reference evidence="1 2" key="1">
    <citation type="submission" date="2015-01" db="EMBL/GenBank/DDBJ databases">
        <title>Evolution of Trichinella species and genotypes.</title>
        <authorList>
            <person name="Korhonen P.K."/>
            <person name="Edoardo P."/>
            <person name="Giuseppe L.R."/>
            <person name="Gasser R.B."/>
        </authorList>
    </citation>
    <scope>NUCLEOTIDE SEQUENCE [LARGE SCALE GENOMIC DNA]</scope>
    <source>
        <strain evidence="1">ISS3</strain>
    </source>
</reference>